<gene>
    <name evidence="1" type="ORF">TW71_08595</name>
</gene>
<accession>A0A837G8U9</accession>
<dbReference type="EMBL" id="JXXR01000008">
    <property type="protein sequence ID" value="KJY74975.1"/>
    <property type="molecule type" value="Genomic_DNA"/>
</dbReference>
<organism evidence="1">
    <name type="scientific">Vibrio coralliilyticus</name>
    <dbReference type="NCBI Taxonomy" id="190893"/>
    <lineage>
        <taxon>Bacteria</taxon>
        <taxon>Pseudomonadati</taxon>
        <taxon>Pseudomonadota</taxon>
        <taxon>Gammaproteobacteria</taxon>
        <taxon>Vibrionales</taxon>
        <taxon>Vibrionaceae</taxon>
        <taxon>Vibrio</taxon>
    </lineage>
</organism>
<dbReference type="RefSeq" id="WP_045985575.1">
    <property type="nucleotide sequence ID" value="NZ_CP063053.1"/>
</dbReference>
<protein>
    <submittedName>
        <fullName evidence="1">Uncharacterized protein</fullName>
    </submittedName>
</protein>
<reference evidence="1" key="1">
    <citation type="journal article" date="2015" name="BMC Genomics">
        <title>Genome mining reveals unlocked bioactive potential of marine Gram-negative bacteria.</title>
        <authorList>
            <person name="Machado H."/>
            <person name="Sonnenschein E.C."/>
            <person name="Melchiorsen J."/>
            <person name="Gram L."/>
        </authorList>
    </citation>
    <scope>NUCLEOTIDE SEQUENCE</scope>
    <source>
        <strain evidence="1">S2052</strain>
    </source>
</reference>
<comment type="caution">
    <text evidence="1">The sequence shown here is derived from an EMBL/GenBank/DDBJ whole genome shotgun (WGS) entry which is preliminary data.</text>
</comment>
<dbReference type="AlphaFoldDB" id="A0A837G8U9"/>
<evidence type="ECO:0000313" key="1">
    <source>
        <dbReference type="EMBL" id="KJY74975.1"/>
    </source>
</evidence>
<sequence>MSFVNKLLIVALISTVLSSGALYATRYMNSPLILEGRGSALLFSNNYYFKNDGDIKQYLDYHTVNYGIVLPKVSHSTRKIVTEDDSRVVINYYLEFYGDIIELHGIEFPQGLDLSGNPIDAEAHALNQLDHHQLQLMHMDNKLFCFSNLLTGSVKCTRHMNNG</sequence>
<proteinExistence type="predicted"/>
<name>A0A837G8U9_9VIBR</name>